<accession>A0ABT3B2P0</accession>
<feature type="transmembrane region" description="Helical" evidence="1">
    <location>
        <begin position="43"/>
        <end position="64"/>
    </location>
</feature>
<name>A0ABT3B2P0_9CYAN</name>
<evidence type="ECO:0000313" key="2">
    <source>
        <dbReference type="EMBL" id="MCV3215643.1"/>
    </source>
</evidence>
<proteinExistence type="predicted"/>
<dbReference type="Proteomes" id="UP001526143">
    <property type="component" value="Unassembled WGS sequence"/>
</dbReference>
<keyword evidence="1" id="KW-0472">Membrane</keyword>
<reference evidence="2 3" key="1">
    <citation type="submission" date="2022-10" db="EMBL/GenBank/DDBJ databases">
        <title>Identification of biosynthetic pathway for the production of the potent trypsin inhibitor radiosumin.</title>
        <authorList>
            <person name="Fewer D.P."/>
            <person name="Delbaje E."/>
            <person name="Ouyang X."/>
            <person name="Agostino P.D."/>
            <person name="Wahlsten M."/>
            <person name="Jokela J."/>
            <person name="Permi P."/>
            <person name="Haapaniemi E."/>
            <person name="Koistinen H."/>
        </authorList>
    </citation>
    <scope>NUCLEOTIDE SEQUENCE [LARGE SCALE GENOMIC DNA]</scope>
    <source>
        <strain evidence="2 3">NIES-515</strain>
    </source>
</reference>
<sequence>MMFYTYDSTENRYIFIAIASIFMTIASTLVTTASIFMTIASTLVTTASIFMTTAYGLVAIASIFMTNDLRNRRKDVPLEHLLISFLNRFIVKVKY</sequence>
<evidence type="ECO:0000313" key="3">
    <source>
        <dbReference type="Proteomes" id="UP001526143"/>
    </source>
</evidence>
<gene>
    <name evidence="2" type="ORF">OGM63_19355</name>
</gene>
<keyword evidence="3" id="KW-1185">Reference proteome</keyword>
<keyword evidence="1" id="KW-1133">Transmembrane helix</keyword>
<organism evidence="2 3">
    <name type="scientific">Plectonema radiosum NIES-515</name>
    <dbReference type="NCBI Taxonomy" id="2986073"/>
    <lineage>
        <taxon>Bacteria</taxon>
        <taxon>Bacillati</taxon>
        <taxon>Cyanobacteriota</taxon>
        <taxon>Cyanophyceae</taxon>
        <taxon>Oscillatoriophycideae</taxon>
        <taxon>Oscillatoriales</taxon>
        <taxon>Microcoleaceae</taxon>
        <taxon>Plectonema</taxon>
    </lineage>
</organism>
<feature type="transmembrane region" description="Helical" evidence="1">
    <location>
        <begin position="12"/>
        <end position="37"/>
    </location>
</feature>
<keyword evidence="1" id="KW-0812">Transmembrane</keyword>
<evidence type="ECO:0000256" key="1">
    <source>
        <dbReference type="SAM" id="Phobius"/>
    </source>
</evidence>
<dbReference type="RefSeq" id="WP_263747292.1">
    <property type="nucleotide sequence ID" value="NZ_JAOWRF010000277.1"/>
</dbReference>
<dbReference type="EMBL" id="JAOWRF010000277">
    <property type="protein sequence ID" value="MCV3215643.1"/>
    <property type="molecule type" value="Genomic_DNA"/>
</dbReference>
<comment type="caution">
    <text evidence="2">The sequence shown here is derived from an EMBL/GenBank/DDBJ whole genome shotgun (WGS) entry which is preliminary data.</text>
</comment>
<protein>
    <submittedName>
        <fullName evidence="2">Uncharacterized protein</fullName>
    </submittedName>
</protein>